<sequence>MKMNVLVLCFVLSVSAEGLHKDLQVIGCSDSDGEEAYNLDGEEMWFADFINNRGVEPQPSFIDHMSYREGAYQTAVANQQACKTNLGVVRQALKDFKMENDRPSSPMIYTEDKVELGGKNTLICHVTGFYPPPVHVYWTKNEENVTEGTSLNVPYPNQDRSFRQTARLEFTAQQGDVYSCTVSHPALDQPLTKIWDVDVPQPGVGPSVFCGVGLSVGLLGVAAGTFFLIKGNECS</sequence>
<evidence type="ECO:0000256" key="5">
    <source>
        <dbReference type="ARBA" id="ARBA00022859"/>
    </source>
</evidence>
<feature type="signal peptide" evidence="13">
    <location>
        <begin position="1"/>
        <end position="16"/>
    </location>
</feature>
<dbReference type="EMBL" id="JX647844">
    <property type="protein sequence ID" value="AFY98544.1"/>
    <property type="molecule type" value="mRNA"/>
</dbReference>
<dbReference type="AlphaFoldDB" id="K9USS0"/>
<keyword evidence="6" id="KW-1133">Transmembrane helix</keyword>
<evidence type="ECO:0000256" key="1">
    <source>
        <dbReference type="ARBA" id="ARBA00004479"/>
    </source>
</evidence>
<dbReference type="Pfam" id="PF07654">
    <property type="entry name" value="C1-set"/>
    <property type="match status" value="1"/>
</dbReference>
<dbReference type="GO" id="GO:0002250">
    <property type="term" value="P:adaptive immune response"/>
    <property type="evidence" value="ECO:0007669"/>
    <property type="project" value="UniProtKB-KW"/>
</dbReference>
<reference evidence="15" key="1">
    <citation type="journal article" date="2013" name="Genet. Mol. Res.">
        <title>Cloning and characterization of major histocompatibility complex class II genes in the stone flounder Kareius bicoloratus (Pleuronectidae).</title>
        <authorList>
            <person name="Jiang J."/>
            <person name="Li C."/>
            <person name="Zhang Q."/>
            <person name="Wang X."/>
        </authorList>
    </citation>
    <scope>NUCLEOTIDE SEQUENCE</scope>
</reference>
<evidence type="ECO:0000313" key="15">
    <source>
        <dbReference type="EMBL" id="AFY98544.1"/>
    </source>
</evidence>
<dbReference type="InterPro" id="IPR001003">
    <property type="entry name" value="MHC_II_a_N"/>
</dbReference>
<evidence type="ECO:0000256" key="4">
    <source>
        <dbReference type="ARBA" id="ARBA00022729"/>
    </source>
</evidence>
<dbReference type="Gene3D" id="3.10.320.10">
    <property type="entry name" value="Class II Histocompatibility Antigen, M Beta Chain, Chain B, domain 1"/>
    <property type="match status" value="1"/>
</dbReference>
<dbReference type="InterPro" id="IPR003597">
    <property type="entry name" value="Ig_C1-set"/>
</dbReference>
<evidence type="ECO:0000256" key="9">
    <source>
        <dbReference type="ARBA" id="ARBA00023157"/>
    </source>
</evidence>
<dbReference type="SMART" id="SM00407">
    <property type="entry name" value="IGc1"/>
    <property type="match status" value="1"/>
</dbReference>
<keyword evidence="10" id="KW-0325">Glycoprotein</keyword>
<dbReference type="InterPro" id="IPR011162">
    <property type="entry name" value="MHC_I/II-like_Ag-recog"/>
</dbReference>
<dbReference type="PROSITE" id="PS50835">
    <property type="entry name" value="IG_LIKE"/>
    <property type="match status" value="1"/>
</dbReference>
<dbReference type="Gene3D" id="2.60.40.10">
    <property type="entry name" value="Immunoglobulins"/>
    <property type="match status" value="1"/>
</dbReference>
<dbReference type="GO" id="GO:0042613">
    <property type="term" value="C:MHC class II protein complex"/>
    <property type="evidence" value="ECO:0007669"/>
    <property type="project" value="UniProtKB-KW"/>
</dbReference>
<dbReference type="InterPro" id="IPR050160">
    <property type="entry name" value="MHC/Immunoglobulin"/>
</dbReference>
<dbReference type="GO" id="GO:0002504">
    <property type="term" value="P:antigen processing and presentation of peptide or polysaccharide antigen via MHC class II"/>
    <property type="evidence" value="ECO:0007669"/>
    <property type="project" value="UniProtKB-KW"/>
</dbReference>
<evidence type="ECO:0000256" key="13">
    <source>
        <dbReference type="SAM" id="SignalP"/>
    </source>
</evidence>
<feature type="domain" description="Ig-like" evidence="14">
    <location>
        <begin position="103"/>
        <end position="192"/>
    </location>
</feature>
<keyword evidence="7" id="KW-1064">Adaptive immunity</keyword>
<dbReference type="InterPro" id="IPR014745">
    <property type="entry name" value="MHC_II_a/b_N"/>
</dbReference>
<dbReference type="EMBL" id="JX647845">
    <property type="protein sequence ID" value="AFY98545.1"/>
    <property type="molecule type" value="Genomic_DNA"/>
</dbReference>
<gene>
    <name evidence="15" type="primary">Kabi-DAA</name>
</gene>
<evidence type="ECO:0000256" key="3">
    <source>
        <dbReference type="ARBA" id="ARBA00022692"/>
    </source>
</evidence>
<keyword evidence="3" id="KW-0812">Transmembrane</keyword>
<feature type="chain" id="PRO_5007685036" evidence="13">
    <location>
        <begin position="17"/>
        <end position="235"/>
    </location>
</feature>
<name>K9USS0_KARBC</name>
<evidence type="ECO:0000256" key="7">
    <source>
        <dbReference type="ARBA" id="ARBA00023130"/>
    </source>
</evidence>
<dbReference type="PANTHER" id="PTHR19944">
    <property type="entry name" value="MHC CLASS II-RELATED"/>
    <property type="match status" value="1"/>
</dbReference>
<accession>K9USS0</accession>
<keyword evidence="9" id="KW-1015">Disulfide bond</keyword>
<keyword evidence="12" id="KW-0393">Immunoglobulin domain</keyword>
<dbReference type="SUPFAM" id="SSF54452">
    <property type="entry name" value="MHC antigen-recognition domain"/>
    <property type="match status" value="1"/>
</dbReference>
<evidence type="ECO:0000256" key="12">
    <source>
        <dbReference type="ARBA" id="ARBA00023319"/>
    </source>
</evidence>
<proteinExistence type="evidence at transcript level"/>
<comment type="similarity">
    <text evidence="2">Belongs to the MHC class II family.</text>
</comment>
<evidence type="ECO:0000256" key="11">
    <source>
        <dbReference type="ARBA" id="ARBA00023182"/>
    </source>
</evidence>
<evidence type="ECO:0000256" key="8">
    <source>
        <dbReference type="ARBA" id="ARBA00023136"/>
    </source>
</evidence>
<dbReference type="InterPro" id="IPR003006">
    <property type="entry name" value="Ig/MHC_CS"/>
</dbReference>
<evidence type="ECO:0000256" key="6">
    <source>
        <dbReference type="ARBA" id="ARBA00022989"/>
    </source>
</evidence>
<dbReference type="InterPro" id="IPR007110">
    <property type="entry name" value="Ig-like_dom"/>
</dbReference>
<evidence type="ECO:0000256" key="10">
    <source>
        <dbReference type="ARBA" id="ARBA00023180"/>
    </source>
</evidence>
<dbReference type="PANTHER" id="PTHR19944:SF86">
    <property type="entry name" value="HLA CLASS II HISTOCOMPATIBILITY ANTIGEN, DR ALPHA CHAIN"/>
    <property type="match status" value="1"/>
</dbReference>
<organism evidence="15">
    <name type="scientific">Kareius bicoloratus</name>
    <name type="common">Stone flounder</name>
    <name type="synonym">Platichthys bicoloratus</name>
    <dbReference type="NCBI Taxonomy" id="143345"/>
    <lineage>
        <taxon>Eukaryota</taxon>
        <taxon>Metazoa</taxon>
        <taxon>Chordata</taxon>
        <taxon>Craniata</taxon>
        <taxon>Vertebrata</taxon>
        <taxon>Euteleostomi</taxon>
        <taxon>Actinopterygii</taxon>
        <taxon>Neopterygii</taxon>
        <taxon>Teleostei</taxon>
        <taxon>Neoteleostei</taxon>
        <taxon>Acanthomorphata</taxon>
        <taxon>Carangaria</taxon>
        <taxon>Pleuronectiformes</taxon>
        <taxon>Pleuronectoidei</taxon>
        <taxon>Pleuronectidae</taxon>
        <taxon>Kareius</taxon>
    </lineage>
</organism>
<keyword evidence="5" id="KW-0391">Immunity</keyword>
<dbReference type="SMART" id="SM00920">
    <property type="entry name" value="MHC_II_alpha"/>
    <property type="match status" value="1"/>
</dbReference>
<dbReference type="PROSITE" id="PS00290">
    <property type="entry name" value="IG_MHC"/>
    <property type="match status" value="1"/>
</dbReference>
<dbReference type="Pfam" id="PF00993">
    <property type="entry name" value="MHC_II_alpha"/>
    <property type="match status" value="1"/>
</dbReference>
<evidence type="ECO:0000259" key="14">
    <source>
        <dbReference type="PROSITE" id="PS50835"/>
    </source>
</evidence>
<keyword evidence="11" id="KW-0491">MHC II</keyword>
<evidence type="ECO:0000256" key="2">
    <source>
        <dbReference type="ARBA" id="ARBA00007394"/>
    </source>
</evidence>
<keyword evidence="4 13" id="KW-0732">Signal</keyword>
<protein>
    <submittedName>
        <fullName evidence="15">MHC class II antigen</fullName>
    </submittedName>
</protein>
<dbReference type="InterPro" id="IPR036179">
    <property type="entry name" value="Ig-like_dom_sf"/>
</dbReference>
<keyword evidence="8" id="KW-0472">Membrane</keyword>
<comment type="subcellular location">
    <subcellularLocation>
        <location evidence="1">Membrane</location>
        <topology evidence="1">Single-pass type I membrane protein</topology>
    </subcellularLocation>
</comment>
<dbReference type="InterPro" id="IPR013783">
    <property type="entry name" value="Ig-like_fold"/>
</dbReference>
<dbReference type="SUPFAM" id="SSF48726">
    <property type="entry name" value="Immunoglobulin"/>
    <property type="match status" value="1"/>
</dbReference>